<evidence type="ECO:0000256" key="1">
    <source>
        <dbReference type="SAM" id="MobiDB-lite"/>
    </source>
</evidence>
<dbReference type="Proteomes" id="UP000789572">
    <property type="component" value="Unassembled WGS sequence"/>
</dbReference>
<feature type="compositionally biased region" description="Polar residues" evidence="1">
    <location>
        <begin position="45"/>
        <end position="60"/>
    </location>
</feature>
<feature type="region of interest" description="Disordered" evidence="1">
    <location>
        <begin position="85"/>
        <end position="211"/>
    </location>
</feature>
<feature type="non-terminal residue" evidence="2">
    <location>
        <position position="1"/>
    </location>
</feature>
<comment type="caution">
    <text evidence="2">The sequence shown here is derived from an EMBL/GenBank/DDBJ whole genome shotgun (WGS) entry which is preliminary data.</text>
</comment>
<feature type="region of interest" description="Disordered" evidence="1">
    <location>
        <begin position="1"/>
        <end position="67"/>
    </location>
</feature>
<evidence type="ECO:0000313" key="3">
    <source>
        <dbReference type="Proteomes" id="UP000789572"/>
    </source>
</evidence>
<evidence type="ECO:0000313" key="2">
    <source>
        <dbReference type="EMBL" id="CAG8665724.1"/>
    </source>
</evidence>
<dbReference type="AlphaFoldDB" id="A0A9N9H7Y9"/>
<feature type="compositionally biased region" description="Low complexity" evidence="1">
    <location>
        <begin position="229"/>
        <end position="271"/>
    </location>
</feature>
<feature type="compositionally biased region" description="Polar residues" evidence="1">
    <location>
        <begin position="141"/>
        <end position="158"/>
    </location>
</feature>
<protein>
    <submittedName>
        <fullName evidence="2">2936_t:CDS:1</fullName>
    </submittedName>
</protein>
<feature type="region of interest" description="Disordered" evidence="1">
    <location>
        <begin position="229"/>
        <end position="289"/>
    </location>
</feature>
<accession>A0A9N9H7Y9</accession>
<sequence>SRSTPTPSRATFAERRKESTESFNDERAVNGNNSGSGNDMYKGGYSNSGNSHVYDTTMRASQKDDSAKLQYGKNVDNVEPMSSVMRQQNQQLQQQQAQRIQQQAQARQTEQTTQKKTRPLPPTPPTSRLENKELKGIAESGTVQNKVQALVNNTQVQKQEIKPNQGRTQPQPTEQPESQPQTTATRRRPLPGIPPKKSSTSLAAQASISTTGTATTVVVTAAETIKRPITAPSTTPFTTPSTSPSTKASTISSTSTSASKTVSTTSSIKTTIQNTRPVKPIQDRRENVHLKSERVEKVVREINAIKNDKESEEVLAKTSTNAKE</sequence>
<dbReference type="EMBL" id="CAJVPJ010006044">
    <property type="protein sequence ID" value="CAG8665724.1"/>
    <property type="molecule type" value="Genomic_DNA"/>
</dbReference>
<organism evidence="2 3">
    <name type="scientific">Paraglomus occultum</name>
    <dbReference type="NCBI Taxonomy" id="144539"/>
    <lineage>
        <taxon>Eukaryota</taxon>
        <taxon>Fungi</taxon>
        <taxon>Fungi incertae sedis</taxon>
        <taxon>Mucoromycota</taxon>
        <taxon>Glomeromycotina</taxon>
        <taxon>Glomeromycetes</taxon>
        <taxon>Paraglomerales</taxon>
        <taxon>Paraglomeraceae</taxon>
        <taxon>Paraglomus</taxon>
    </lineage>
</organism>
<feature type="compositionally biased region" description="Low complexity" evidence="1">
    <location>
        <begin position="86"/>
        <end position="114"/>
    </location>
</feature>
<name>A0A9N9H7Y9_9GLOM</name>
<keyword evidence="3" id="KW-1185">Reference proteome</keyword>
<proteinExistence type="predicted"/>
<reference evidence="2" key="1">
    <citation type="submission" date="2021-06" db="EMBL/GenBank/DDBJ databases">
        <authorList>
            <person name="Kallberg Y."/>
            <person name="Tangrot J."/>
            <person name="Rosling A."/>
        </authorList>
    </citation>
    <scope>NUCLEOTIDE SEQUENCE</scope>
    <source>
        <strain evidence="2">IA702</strain>
    </source>
</reference>
<feature type="compositionally biased region" description="Basic and acidic residues" evidence="1">
    <location>
        <begin position="12"/>
        <end position="28"/>
    </location>
</feature>
<feature type="non-terminal residue" evidence="2">
    <location>
        <position position="324"/>
    </location>
</feature>
<feature type="compositionally biased region" description="Low complexity" evidence="1">
    <location>
        <begin position="168"/>
        <end position="183"/>
    </location>
</feature>
<feature type="compositionally biased region" description="Polar residues" evidence="1">
    <location>
        <begin position="197"/>
        <end position="209"/>
    </location>
</feature>
<gene>
    <name evidence="2" type="ORF">POCULU_LOCUS10691</name>
</gene>